<evidence type="ECO:0000256" key="1">
    <source>
        <dbReference type="SAM" id="Phobius"/>
    </source>
</evidence>
<dbReference type="RefSeq" id="WP_046007102.1">
    <property type="nucleotide sequence ID" value="NZ_JXYA01000065.1"/>
</dbReference>
<evidence type="ECO:0000313" key="3">
    <source>
        <dbReference type="Proteomes" id="UP000033452"/>
    </source>
</evidence>
<dbReference type="PATRIC" id="fig|43658.5.peg.4623"/>
<feature type="transmembrane region" description="Helical" evidence="1">
    <location>
        <begin position="42"/>
        <end position="65"/>
    </location>
</feature>
<dbReference type="AlphaFoldDB" id="A0A0F4QE61"/>
<keyword evidence="1" id="KW-0472">Membrane</keyword>
<evidence type="ECO:0008006" key="4">
    <source>
        <dbReference type="Google" id="ProtNLM"/>
    </source>
</evidence>
<keyword evidence="1" id="KW-1133">Transmembrane helix</keyword>
<dbReference type="Proteomes" id="UP000033452">
    <property type="component" value="Unassembled WGS sequence"/>
</dbReference>
<organism evidence="2 3">
    <name type="scientific">Pseudoalteromonas rubra</name>
    <dbReference type="NCBI Taxonomy" id="43658"/>
    <lineage>
        <taxon>Bacteria</taxon>
        <taxon>Pseudomonadati</taxon>
        <taxon>Pseudomonadota</taxon>
        <taxon>Gammaproteobacteria</taxon>
        <taxon>Alteromonadales</taxon>
        <taxon>Pseudoalteromonadaceae</taxon>
        <taxon>Pseudoalteromonas</taxon>
    </lineage>
</organism>
<reference evidence="2 3" key="1">
    <citation type="journal article" date="2015" name="BMC Genomics">
        <title>Genome mining reveals unlocked bioactive potential of marine Gram-negative bacteria.</title>
        <authorList>
            <person name="Machado H."/>
            <person name="Sonnenschein E.C."/>
            <person name="Melchiorsen J."/>
            <person name="Gram L."/>
        </authorList>
    </citation>
    <scope>NUCLEOTIDE SEQUENCE [LARGE SCALE GENOMIC DNA]</scope>
    <source>
        <strain evidence="2 3">S2471</strain>
    </source>
</reference>
<proteinExistence type="predicted"/>
<sequence>MNRPERYLGLCLICSVIGYFLGRQLSALHGVLLEIIPALNSYAILFVALTPLTTLLVIAENKYFWGRFLSLRNNAEIWGLAAGLHLGFVTLSIY</sequence>
<gene>
    <name evidence="2" type="ORF">TW77_21945</name>
</gene>
<evidence type="ECO:0000313" key="2">
    <source>
        <dbReference type="EMBL" id="KJZ05590.1"/>
    </source>
</evidence>
<feature type="transmembrane region" description="Helical" evidence="1">
    <location>
        <begin position="7"/>
        <end position="22"/>
    </location>
</feature>
<dbReference type="EMBL" id="JXYA01000065">
    <property type="protein sequence ID" value="KJZ05590.1"/>
    <property type="molecule type" value="Genomic_DNA"/>
</dbReference>
<protein>
    <recommendedName>
        <fullName evidence="4">CPBP family intramembrane metalloprotease</fullName>
    </recommendedName>
</protein>
<name>A0A0F4QE61_9GAMM</name>
<keyword evidence="3" id="KW-1185">Reference proteome</keyword>
<keyword evidence="1" id="KW-0812">Transmembrane</keyword>
<accession>A0A0F4QE61</accession>
<comment type="caution">
    <text evidence="2">The sequence shown here is derived from an EMBL/GenBank/DDBJ whole genome shotgun (WGS) entry which is preliminary data.</text>
</comment>